<keyword evidence="6" id="KW-0540">Nuclease</keyword>
<feature type="region of interest" description="Disordered" evidence="11">
    <location>
        <begin position="266"/>
        <end position="318"/>
    </location>
</feature>
<dbReference type="InterPro" id="IPR036866">
    <property type="entry name" value="RibonucZ/Hydroxyglut_hydro"/>
</dbReference>
<evidence type="ECO:0000256" key="10">
    <source>
        <dbReference type="ARBA" id="ARBA00022833"/>
    </source>
</evidence>
<evidence type="ECO:0000256" key="4">
    <source>
        <dbReference type="ARBA" id="ARBA00012477"/>
    </source>
</evidence>
<evidence type="ECO:0000259" key="12">
    <source>
        <dbReference type="Pfam" id="PF12706"/>
    </source>
</evidence>
<evidence type="ECO:0000256" key="7">
    <source>
        <dbReference type="ARBA" id="ARBA00022723"/>
    </source>
</evidence>
<keyword evidence="5" id="KW-0819">tRNA processing</keyword>
<keyword evidence="8" id="KW-0255">Endonuclease</keyword>
<feature type="domain" description="Metallo-beta-lactamase" evidence="12">
    <location>
        <begin position="693"/>
        <end position="902"/>
    </location>
</feature>
<dbReference type="SUPFAM" id="SSF56281">
    <property type="entry name" value="Metallo-hydrolase/oxidoreductase"/>
    <property type="match status" value="2"/>
</dbReference>
<dbReference type="PANTHER" id="PTHR12553:SF49">
    <property type="entry name" value="ZINC PHOSPHODIESTERASE ELAC PROTEIN 2"/>
    <property type="match status" value="1"/>
</dbReference>
<proteinExistence type="inferred from homology"/>
<dbReference type="Proteomes" id="UP000070501">
    <property type="component" value="Unassembled WGS sequence"/>
</dbReference>
<dbReference type="InterPro" id="IPR047151">
    <property type="entry name" value="RNZ2-like"/>
</dbReference>
<dbReference type="GO" id="GO:0005739">
    <property type="term" value="C:mitochondrion"/>
    <property type="evidence" value="ECO:0007669"/>
    <property type="project" value="TreeGrafter"/>
</dbReference>
<dbReference type="Pfam" id="PF12706">
    <property type="entry name" value="Lactamase_B_2"/>
    <property type="match status" value="1"/>
</dbReference>
<dbReference type="Pfam" id="PF13691">
    <property type="entry name" value="Lactamase_B_4"/>
    <property type="match status" value="1"/>
</dbReference>
<reference evidence="15" key="1">
    <citation type="submission" date="2016-02" db="EMBL/GenBank/DDBJ databases">
        <title>Draft genome sequence of Microdochium bolleyi, a fungal endophyte of beachgrass.</title>
        <authorList>
            <consortium name="DOE Joint Genome Institute"/>
            <person name="David A.S."/>
            <person name="May G."/>
            <person name="Haridas S."/>
            <person name="Lim J."/>
            <person name="Wang M."/>
            <person name="Labutti K."/>
            <person name="Lipzen A."/>
            <person name="Barry K."/>
            <person name="Grigoriev I.V."/>
        </authorList>
    </citation>
    <scope>NUCLEOTIDE SEQUENCE [LARGE SCALE GENOMIC DNA]</scope>
    <source>
        <strain evidence="15">J235TASD1</strain>
    </source>
</reference>
<evidence type="ECO:0000256" key="2">
    <source>
        <dbReference type="ARBA" id="ARBA00001947"/>
    </source>
</evidence>
<keyword evidence="9" id="KW-0378">Hydrolase</keyword>
<evidence type="ECO:0000313" key="14">
    <source>
        <dbReference type="EMBL" id="KXJ94809.1"/>
    </source>
</evidence>
<gene>
    <name evidence="14" type="ORF">Micbo1qcDRAFT_193882</name>
</gene>
<comment type="catalytic activity">
    <reaction evidence="1">
        <text>Endonucleolytic cleavage of RNA, removing extra 3' nucleotides from tRNA precursor, generating 3' termini of tRNAs. A 3'-hydroxy group is left at the tRNA terminus and a 5'-phosphoryl group is left at the trailer molecule.</text>
        <dbReference type="EC" id="3.1.26.11"/>
    </reaction>
</comment>
<evidence type="ECO:0000256" key="5">
    <source>
        <dbReference type="ARBA" id="ARBA00022694"/>
    </source>
</evidence>
<keyword evidence="15" id="KW-1185">Reference proteome</keyword>
<evidence type="ECO:0000259" key="13">
    <source>
        <dbReference type="Pfam" id="PF13691"/>
    </source>
</evidence>
<dbReference type="AlphaFoldDB" id="A0A136JCB9"/>
<dbReference type="STRING" id="196109.A0A136JCB9"/>
<dbReference type="InParanoid" id="A0A136JCB9"/>
<protein>
    <recommendedName>
        <fullName evidence="4">ribonuclease Z</fullName>
        <ecNumber evidence="4">3.1.26.11</ecNumber>
    </recommendedName>
</protein>
<evidence type="ECO:0000256" key="11">
    <source>
        <dbReference type="SAM" id="MobiDB-lite"/>
    </source>
</evidence>
<sequence length="969" mass="107034">MGFKLLRRASAFRATPQTDVSKVNVTAQRFSGSGDGSELDKRASLESTCSSSLSMVSSNDSVARRDRTSANPNDFFKGKYKQVSVIDAKPRIFPREVAYYVLGRPEPSSAKSDGYNEPISEFGSSRRMLVKVQLATAPTADTPGACVMLHFDNKRYIIGNISEGTQRSMTQRKIPLNKAQDLFVSGLIDWRSCGGVIGAILTVADTLASARDAIKQLNKDRKDKGRKEAASTAVSTLNLHGGQNLTHFLATARRFVFRKGLPLRPHEIKTDPSSQRKPNEPDWKDENINVWYMPVESSSDSSNRSRKRSHEEYLAGASPEAGADKDIVATVVEHMFNSNWSLDALSETTVHQAKLPAKLFIRDADGHIKPYTGPLPGGATPIQDIPDIPVLVRQPWPGAMVTSLPYTKPSSQSMCYIVKTHATRGKFNPAEALKHGVAKTDFKLLTAGQTVQGKDGVEVTPSMVLGATVEGKGIAFVDLPDCSYVEQLVNRGEWSSSEITNGLQAIYWSLGPGVVNDSRLQEFMQKMPSIKHIVCAPDTCPNMIAMESVATQAYKLHSIDPKRFPLPCFDNTQTVLGTPLPSNPDNYEVGRTGHTIQLAPQVMVQDDKIIPFPDIPKLAIANSDKQLREEIAHLTEGARVKINEPAFSSKVEKIEADIPNRDAEVITLGTGSALPSKYRNVSATLVRVPGYGNYILDCGENTLGQLRRVFGPELPEVLRELRGVWISHLHADHHLGTASVLKAWHEATGADPKSRLFVASHSGMTNWLREYAQVEDFGFDRLQLMIFDGPTRRKVFPPKVMTEAEQGMYGIQQIDACYVDHCQGALACVFTWPSGLKIAYSGDCRPSDAFVQIGQGTTLLIHESTFDDELRGDALAKKHSTMSEAIEVGRQMGARRILLTHFSQRYQKIANLGTDIHDIKEEMEGRDKARLDEVTLVAFDYMRVKLGEFREAQAFIPAMQKLFEDVDDQ</sequence>
<dbReference type="Gene3D" id="3.60.15.10">
    <property type="entry name" value="Ribonuclease Z/Hydroxyacylglutathione hydrolase-like"/>
    <property type="match status" value="2"/>
</dbReference>
<dbReference type="InterPro" id="IPR001279">
    <property type="entry name" value="Metallo-B-lactamas"/>
</dbReference>
<comment type="similarity">
    <text evidence="3">Belongs to the RNase Z family.</text>
</comment>
<evidence type="ECO:0000256" key="9">
    <source>
        <dbReference type="ARBA" id="ARBA00022801"/>
    </source>
</evidence>
<dbReference type="GO" id="GO:0046872">
    <property type="term" value="F:metal ion binding"/>
    <property type="evidence" value="ECO:0007669"/>
    <property type="project" value="UniProtKB-KW"/>
</dbReference>
<accession>A0A136JCB9</accession>
<feature type="domain" description="tRNase Z endonuclease" evidence="13">
    <location>
        <begin position="134"/>
        <end position="195"/>
    </location>
</feature>
<keyword evidence="7" id="KW-0479">Metal-binding</keyword>
<dbReference type="InterPro" id="IPR027794">
    <property type="entry name" value="tRNase_Z_dom"/>
</dbReference>
<dbReference type="EC" id="3.1.26.11" evidence="4"/>
<evidence type="ECO:0000256" key="1">
    <source>
        <dbReference type="ARBA" id="ARBA00000402"/>
    </source>
</evidence>
<evidence type="ECO:0000313" key="15">
    <source>
        <dbReference type="Proteomes" id="UP000070501"/>
    </source>
</evidence>
<dbReference type="GO" id="GO:1990180">
    <property type="term" value="P:mitochondrial tRNA 3'-end processing"/>
    <property type="evidence" value="ECO:0007669"/>
    <property type="project" value="TreeGrafter"/>
</dbReference>
<name>A0A136JCB9_9PEZI</name>
<evidence type="ECO:0000256" key="6">
    <source>
        <dbReference type="ARBA" id="ARBA00022722"/>
    </source>
</evidence>
<dbReference type="GO" id="GO:0042781">
    <property type="term" value="F:3'-tRNA processing endoribonuclease activity"/>
    <property type="evidence" value="ECO:0007669"/>
    <property type="project" value="UniProtKB-EC"/>
</dbReference>
<evidence type="ECO:0000256" key="8">
    <source>
        <dbReference type="ARBA" id="ARBA00022759"/>
    </source>
</evidence>
<dbReference type="CDD" id="cd07718">
    <property type="entry name" value="RNaseZ_ELAC1_ELAC2-C-term-like_MBL-fold"/>
    <property type="match status" value="1"/>
</dbReference>
<evidence type="ECO:0000256" key="3">
    <source>
        <dbReference type="ARBA" id="ARBA00007823"/>
    </source>
</evidence>
<organism evidence="14 15">
    <name type="scientific">Microdochium bolleyi</name>
    <dbReference type="NCBI Taxonomy" id="196109"/>
    <lineage>
        <taxon>Eukaryota</taxon>
        <taxon>Fungi</taxon>
        <taxon>Dikarya</taxon>
        <taxon>Ascomycota</taxon>
        <taxon>Pezizomycotina</taxon>
        <taxon>Sordariomycetes</taxon>
        <taxon>Xylariomycetidae</taxon>
        <taxon>Xylariales</taxon>
        <taxon>Microdochiaceae</taxon>
        <taxon>Microdochium</taxon>
    </lineage>
</organism>
<dbReference type="PANTHER" id="PTHR12553">
    <property type="entry name" value="ZINC PHOSPHODIESTERASE ELAC PROTEIN 2"/>
    <property type="match status" value="1"/>
</dbReference>
<keyword evidence="10" id="KW-0862">Zinc</keyword>
<comment type="cofactor">
    <cofactor evidence="2">
        <name>Zn(2+)</name>
        <dbReference type="ChEBI" id="CHEBI:29105"/>
    </cofactor>
</comment>
<dbReference type="EMBL" id="KQ964247">
    <property type="protein sequence ID" value="KXJ94809.1"/>
    <property type="molecule type" value="Genomic_DNA"/>
</dbReference>
<dbReference type="OrthoDB" id="527344at2759"/>
<feature type="compositionally biased region" description="Basic and acidic residues" evidence="11">
    <location>
        <begin position="277"/>
        <end position="287"/>
    </location>
</feature>
<dbReference type="FunCoup" id="A0A136JCB9">
    <property type="interactions" value="1157"/>
</dbReference>